<reference evidence="2" key="2">
    <citation type="journal article" date="2007" name="Science">
        <title>Draft genome sequence of the sexually transmitted pathogen Trichomonas vaginalis.</title>
        <authorList>
            <person name="Carlton J.M."/>
            <person name="Hirt R.P."/>
            <person name="Silva J.C."/>
            <person name="Delcher A.L."/>
            <person name="Schatz M."/>
            <person name="Zhao Q."/>
            <person name="Wortman J.R."/>
            <person name="Bidwell S.L."/>
            <person name="Alsmark U.C.M."/>
            <person name="Besteiro S."/>
            <person name="Sicheritz-Ponten T."/>
            <person name="Noel C.J."/>
            <person name="Dacks J.B."/>
            <person name="Foster P.G."/>
            <person name="Simillion C."/>
            <person name="Van de Peer Y."/>
            <person name="Miranda-Saavedra D."/>
            <person name="Barton G.J."/>
            <person name="Westrop G.D."/>
            <person name="Mueller S."/>
            <person name="Dessi D."/>
            <person name="Fiori P.L."/>
            <person name="Ren Q."/>
            <person name="Paulsen I."/>
            <person name="Zhang H."/>
            <person name="Bastida-Corcuera F.D."/>
            <person name="Simoes-Barbosa A."/>
            <person name="Brown M.T."/>
            <person name="Hayes R.D."/>
            <person name="Mukherjee M."/>
            <person name="Okumura C.Y."/>
            <person name="Schneider R."/>
            <person name="Smith A.J."/>
            <person name="Vanacova S."/>
            <person name="Villalvazo M."/>
            <person name="Haas B.J."/>
            <person name="Pertea M."/>
            <person name="Feldblyum T.V."/>
            <person name="Utterback T.R."/>
            <person name="Shu C.L."/>
            <person name="Osoegawa K."/>
            <person name="de Jong P.J."/>
            <person name="Hrdy I."/>
            <person name="Horvathova L."/>
            <person name="Zubacova Z."/>
            <person name="Dolezal P."/>
            <person name="Malik S.B."/>
            <person name="Logsdon J.M. Jr."/>
            <person name="Henze K."/>
            <person name="Gupta A."/>
            <person name="Wang C.C."/>
            <person name="Dunne R.L."/>
            <person name="Upcroft J.A."/>
            <person name="Upcroft P."/>
            <person name="White O."/>
            <person name="Salzberg S.L."/>
            <person name="Tang P."/>
            <person name="Chiu C.-H."/>
            <person name="Lee Y.-S."/>
            <person name="Embley T.M."/>
            <person name="Coombs G.H."/>
            <person name="Mottram J.C."/>
            <person name="Tachezy J."/>
            <person name="Fraser-Liggett C.M."/>
            <person name="Johnson P.J."/>
        </authorList>
    </citation>
    <scope>NUCLEOTIDE SEQUENCE [LARGE SCALE GENOMIC DNA]</scope>
    <source>
        <strain evidence="2">G3</strain>
    </source>
</reference>
<protein>
    <submittedName>
        <fullName evidence="2">Uncharacterized protein</fullName>
    </submittedName>
</protein>
<dbReference type="KEGG" id="tva:4762618"/>
<dbReference type="AlphaFoldDB" id="A2ERF1"/>
<evidence type="ECO:0000313" key="2">
    <source>
        <dbReference type="EMBL" id="EAY04754.1"/>
    </source>
</evidence>
<evidence type="ECO:0000313" key="3">
    <source>
        <dbReference type="Proteomes" id="UP000001542"/>
    </source>
</evidence>
<name>A2ERF1_TRIV3</name>
<gene>
    <name evidence="2" type="ORF">TVAG_288960</name>
</gene>
<feature type="region of interest" description="Disordered" evidence="1">
    <location>
        <begin position="85"/>
        <end position="117"/>
    </location>
</feature>
<dbReference type="VEuPathDB" id="TrichDB:TVAGG3_0127640"/>
<keyword evidence="3" id="KW-1185">Reference proteome</keyword>
<dbReference type="InParanoid" id="A2ERF1"/>
<organism evidence="2 3">
    <name type="scientific">Trichomonas vaginalis (strain ATCC PRA-98 / G3)</name>
    <dbReference type="NCBI Taxonomy" id="412133"/>
    <lineage>
        <taxon>Eukaryota</taxon>
        <taxon>Metamonada</taxon>
        <taxon>Parabasalia</taxon>
        <taxon>Trichomonadida</taxon>
        <taxon>Trichomonadidae</taxon>
        <taxon>Trichomonas</taxon>
    </lineage>
</organism>
<dbReference type="Proteomes" id="UP000001542">
    <property type="component" value="Unassembled WGS sequence"/>
</dbReference>
<feature type="compositionally biased region" description="Polar residues" evidence="1">
    <location>
        <begin position="100"/>
        <end position="117"/>
    </location>
</feature>
<sequence>MRFKNSQMEWNRFKKNFIKSSATNVLPPLKKQRDAVDAVPQVHPDAKPKSKQANGHLKLVMNRNQKMLKANQGLLKGVDGHYYMRDTIQDGSQPPEKSKSAMSYQENSLSQSYDSQR</sequence>
<reference evidence="2" key="1">
    <citation type="submission" date="2006-10" db="EMBL/GenBank/DDBJ databases">
        <authorList>
            <person name="Amadeo P."/>
            <person name="Zhao Q."/>
            <person name="Wortman J."/>
            <person name="Fraser-Liggett C."/>
            <person name="Carlton J."/>
        </authorList>
    </citation>
    <scope>NUCLEOTIDE SEQUENCE</scope>
    <source>
        <strain evidence="2">G3</strain>
    </source>
</reference>
<dbReference type="RefSeq" id="XP_001316977.1">
    <property type="nucleotide sequence ID" value="XM_001316942.1"/>
</dbReference>
<dbReference type="VEuPathDB" id="TrichDB:TVAG_288960"/>
<feature type="region of interest" description="Disordered" evidence="1">
    <location>
        <begin position="28"/>
        <end position="54"/>
    </location>
</feature>
<evidence type="ECO:0000256" key="1">
    <source>
        <dbReference type="SAM" id="MobiDB-lite"/>
    </source>
</evidence>
<proteinExistence type="predicted"/>
<accession>A2ERF1</accession>
<dbReference type="EMBL" id="DS113466">
    <property type="protein sequence ID" value="EAY04754.1"/>
    <property type="molecule type" value="Genomic_DNA"/>
</dbReference>